<dbReference type="Proteomes" id="UP001500449">
    <property type="component" value="Unassembled WGS sequence"/>
</dbReference>
<gene>
    <name evidence="1" type="ORF">GCM10009836_44720</name>
</gene>
<dbReference type="RefSeq" id="WP_425565879.1">
    <property type="nucleotide sequence ID" value="NZ_BAAAQK010000017.1"/>
</dbReference>
<dbReference type="Pfam" id="PF19980">
    <property type="entry name" value="DUF6416"/>
    <property type="match status" value="1"/>
</dbReference>
<proteinExistence type="predicted"/>
<dbReference type="InterPro" id="IPR046301">
    <property type="entry name" value="DUF6416"/>
</dbReference>
<accession>A0ABN2NA84</accession>
<reference evidence="1 2" key="1">
    <citation type="journal article" date="2019" name="Int. J. Syst. Evol. Microbiol.">
        <title>The Global Catalogue of Microorganisms (GCM) 10K type strain sequencing project: providing services to taxonomists for standard genome sequencing and annotation.</title>
        <authorList>
            <consortium name="The Broad Institute Genomics Platform"/>
            <consortium name="The Broad Institute Genome Sequencing Center for Infectious Disease"/>
            <person name="Wu L."/>
            <person name="Ma J."/>
        </authorList>
    </citation>
    <scope>NUCLEOTIDE SEQUENCE [LARGE SCALE GENOMIC DNA]</scope>
    <source>
        <strain evidence="1 2">JCM 16009</strain>
    </source>
</reference>
<comment type="caution">
    <text evidence="1">The sequence shown here is derived from an EMBL/GenBank/DDBJ whole genome shotgun (WGS) entry which is preliminary data.</text>
</comment>
<organism evidence="1 2">
    <name type="scientific">Pseudonocardia ailaonensis</name>
    <dbReference type="NCBI Taxonomy" id="367279"/>
    <lineage>
        <taxon>Bacteria</taxon>
        <taxon>Bacillati</taxon>
        <taxon>Actinomycetota</taxon>
        <taxon>Actinomycetes</taxon>
        <taxon>Pseudonocardiales</taxon>
        <taxon>Pseudonocardiaceae</taxon>
        <taxon>Pseudonocardia</taxon>
    </lineage>
</organism>
<evidence type="ECO:0000313" key="2">
    <source>
        <dbReference type="Proteomes" id="UP001500449"/>
    </source>
</evidence>
<dbReference type="EMBL" id="BAAAQK010000017">
    <property type="protein sequence ID" value="GAA1859559.1"/>
    <property type="molecule type" value="Genomic_DNA"/>
</dbReference>
<protein>
    <submittedName>
        <fullName evidence="1">Uncharacterized protein</fullName>
    </submittedName>
</protein>
<keyword evidence="2" id="KW-1185">Reference proteome</keyword>
<evidence type="ECO:0000313" key="1">
    <source>
        <dbReference type="EMBL" id="GAA1859559.1"/>
    </source>
</evidence>
<name>A0ABN2NA84_9PSEU</name>
<sequence>MCWTGWCGQRAKPSSRRTTRPDTVEVVLTVPADKAARLRDLTKLWLEGRPNAEWRDTDHDLAVTLWEQLDDRRRRVLGVFIDHPGRRFRADELLDRTGDATSPTGLTSLLGQTQVLCEKLGRAWPWHFDYPAGRANRAVYWFEPEIAAMFEKVRRQYTRLHRVTRCVGLTGLPWQGMTARAIPTLLLVAHF</sequence>